<dbReference type="EC" id="3.6.1.7" evidence="2 4"/>
<dbReference type="SUPFAM" id="SSF54975">
    <property type="entry name" value="Acylphosphatase/BLUF domain-like"/>
    <property type="match status" value="1"/>
</dbReference>
<dbReference type="Gene3D" id="3.30.70.100">
    <property type="match status" value="1"/>
</dbReference>
<feature type="active site" evidence="4">
    <location>
        <position position="36"/>
    </location>
</feature>
<evidence type="ECO:0000259" key="6">
    <source>
        <dbReference type="PROSITE" id="PS51160"/>
    </source>
</evidence>
<evidence type="ECO:0000256" key="2">
    <source>
        <dbReference type="ARBA" id="ARBA00012150"/>
    </source>
</evidence>
<proteinExistence type="inferred from homology"/>
<dbReference type="AlphaFoldDB" id="A0A512MCS0"/>
<protein>
    <recommendedName>
        <fullName evidence="2 4">acylphosphatase</fullName>
        <ecNumber evidence="2 4">3.6.1.7</ecNumber>
    </recommendedName>
</protein>
<dbReference type="Pfam" id="PF00708">
    <property type="entry name" value="Acylphosphatase"/>
    <property type="match status" value="1"/>
</dbReference>
<gene>
    <name evidence="7" type="ORF">BGE01nite_34520</name>
</gene>
<dbReference type="PROSITE" id="PS51160">
    <property type="entry name" value="ACYLPHOSPHATASE_3"/>
    <property type="match status" value="1"/>
</dbReference>
<evidence type="ECO:0000313" key="7">
    <source>
        <dbReference type="EMBL" id="GEP44161.1"/>
    </source>
</evidence>
<keyword evidence="8" id="KW-1185">Reference proteome</keyword>
<dbReference type="GO" id="GO:0003998">
    <property type="term" value="F:acylphosphatase activity"/>
    <property type="evidence" value="ECO:0007669"/>
    <property type="project" value="UniProtKB-EC"/>
</dbReference>
<evidence type="ECO:0000256" key="4">
    <source>
        <dbReference type="PROSITE-ProRule" id="PRU00520"/>
    </source>
</evidence>
<evidence type="ECO:0000256" key="1">
    <source>
        <dbReference type="ARBA" id="ARBA00005614"/>
    </source>
</evidence>
<feature type="domain" description="Acylphosphatase-like" evidence="6">
    <location>
        <begin position="3"/>
        <end position="91"/>
    </location>
</feature>
<organism evidence="7 8">
    <name type="scientific">Brevifollis gellanilyticus</name>
    <dbReference type="NCBI Taxonomy" id="748831"/>
    <lineage>
        <taxon>Bacteria</taxon>
        <taxon>Pseudomonadati</taxon>
        <taxon>Verrucomicrobiota</taxon>
        <taxon>Verrucomicrobiia</taxon>
        <taxon>Verrucomicrobiales</taxon>
        <taxon>Verrucomicrobiaceae</taxon>
    </lineage>
</organism>
<comment type="caution">
    <text evidence="7">The sequence shown here is derived from an EMBL/GenBank/DDBJ whole genome shotgun (WGS) entry which is preliminary data.</text>
</comment>
<comment type="similarity">
    <text evidence="1 5">Belongs to the acylphosphatase family.</text>
</comment>
<dbReference type="InterPro" id="IPR036046">
    <property type="entry name" value="Acylphosphatase-like_dom_sf"/>
</dbReference>
<accession>A0A512MCS0</accession>
<evidence type="ECO:0000313" key="8">
    <source>
        <dbReference type="Proteomes" id="UP000321577"/>
    </source>
</evidence>
<feature type="active site" evidence="4">
    <location>
        <position position="18"/>
    </location>
</feature>
<sequence length="91" mass="10026">MPAKQILYTGRVQGVGFRYTTKQIASGYEVTGSVRNLPDGRVELKAMSFDLDELDAFLTAIDESNLGSLIKEREVLSIPAMTGVRGFSIER</sequence>
<evidence type="ECO:0000256" key="5">
    <source>
        <dbReference type="RuleBase" id="RU004168"/>
    </source>
</evidence>
<dbReference type="OrthoDB" id="9808093at2"/>
<dbReference type="Proteomes" id="UP000321577">
    <property type="component" value="Unassembled WGS sequence"/>
</dbReference>
<dbReference type="EMBL" id="BKAG01000026">
    <property type="protein sequence ID" value="GEP44161.1"/>
    <property type="molecule type" value="Genomic_DNA"/>
</dbReference>
<dbReference type="PANTHER" id="PTHR47268">
    <property type="entry name" value="ACYLPHOSPHATASE"/>
    <property type="match status" value="1"/>
</dbReference>
<dbReference type="InterPro" id="IPR020456">
    <property type="entry name" value="Acylphosphatase"/>
</dbReference>
<dbReference type="RefSeq" id="WP_146851848.1">
    <property type="nucleotide sequence ID" value="NZ_BKAG01000026.1"/>
</dbReference>
<evidence type="ECO:0000256" key="3">
    <source>
        <dbReference type="ARBA" id="ARBA00047645"/>
    </source>
</evidence>
<name>A0A512MCS0_9BACT</name>
<comment type="catalytic activity">
    <reaction evidence="3 4">
        <text>an acyl phosphate + H2O = a carboxylate + phosphate + H(+)</text>
        <dbReference type="Rhea" id="RHEA:14965"/>
        <dbReference type="ChEBI" id="CHEBI:15377"/>
        <dbReference type="ChEBI" id="CHEBI:15378"/>
        <dbReference type="ChEBI" id="CHEBI:29067"/>
        <dbReference type="ChEBI" id="CHEBI:43474"/>
        <dbReference type="ChEBI" id="CHEBI:59918"/>
        <dbReference type="EC" id="3.6.1.7"/>
    </reaction>
</comment>
<dbReference type="PANTHER" id="PTHR47268:SF4">
    <property type="entry name" value="ACYLPHOSPHATASE"/>
    <property type="match status" value="1"/>
</dbReference>
<dbReference type="InterPro" id="IPR001792">
    <property type="entry name" value="Acylphosphatase-like_dom"/>
</dbReference>
<keyword evidence="4" id="KW-0378">Hydrolase</keyword>
<reference evidence="7 8" key="1">
    <citation type="submission" date="2019-07" db="EMBL/GenBank/DDBJ databases">
        <title>Whole genome shotgun sequence of Brevifollis gellanilyticus NBRC 108608.</title>
        <authorList>
            <person name="Hosoyama A."/>
            <person name="Uohara A."/>
            <person name="Ohji S."/>
            <person name="Ichikawa N."/>
        </authorList>
    </citation>
    <scope>NUCLEOTIDE SEQUENCE [LARGE SCALE GENOMIC DNA]</scope>
    <source>
        <strain evidence="7 8">NBRC 108608</strain>
    </source>
</reference>